<evidence type="ECO:0000313" key="2">
    <source>
        <dbReference type="EMBL" id="CRZ04304.1"/>
    </source>
</evidence>
<feature type="non-terminal residue" evidence="2">
    <location>
        <position position="196"/>
    </location>
</feature>
<accession>A0A0H5R7R3</accession>
<organism evidence="2">
    <name type="scientific">Spongospora subterranea</name>
    <dbReference type="NCBI Taxonomy" id="70186"/>
    <lineage>
        <taxon>Eukaryota</taxon>
        <taxon>Sar</taxon>
        <taxon>Rhizaria</taxon>
        <taxon>Endomyxa</taxon>
        <taxon>Phytomyxea</taxon>
        <taxon>Plasmodiophorida</taxon>
        <taxon>Plasmodiophoridae</taxon>
        <taxon>Spongospora</taxon>
    </lineage>
</organism>
<name>A0A0H5R7R3_9EUKA</name>
<feature type="compositionally biased region" description="Polar residues" evidence="1">
    <location>
        <begin position="66"/>
        <end position="78"/>
    </location>
</feature>
<dbReference type="AlphaFoldDB" id="A0A0H5R7R3"/>
<evidence type="ECO:0000256" key="1">
    <source>
        <dbReference type="SAM" id="MobiDB-lite"/>
    </source>
</evidence>
<proteinExistence type="predicted"/>
<feature type="region of interest" description="Disordered" evidence="1">
    <location>
        <begin position="33"/>
        <end position="125"/>
    </location>
</feature>
<dbReference type="EMBL" id="HACM01003862">
    <property type="protein sequence ID" value="CRZ04304.1"/>
    <property type="molecule type" value="Transcribed_RNA"/>
</dbReference>
<protein>
    <submittedName>
        <fullName evidence="2">Uncharacterized protein</fullName>
    </submittedName>
</protein>
<reference evidence="2" key="1">
    <citation type="submission" date="2015-04" db="EMBL/GenBank/DDBJ databases">
        <title>The genome sequence of the plant pathogenic Rhizarian Plasmodiophora brassicae reveals insights in its biotrophic life cycle and the origin of chitin synthesis.</title>
        <authorList>
            <person name="Schwelm A."/>
            <person name="Fogelqvist J."/>
            <person name="Knaust A."/>
            <person name="Julke S."/>
            <person name="Lilja T."/>
            <person name="Dhandapani V."/>
            <person name="Bonilla-Rosso G."/>
            <person name="Karlsson M."/>
            <person name="Shevchenko A."/>
            <person name="Choi S.R."/>
            <person name="Kim H.G."/>
            <person name="Park J.Y."/>
            <person name="Lim Y.P."/>
            <person name="Ludwig-Muller J."/>
            <person name="Dixelius C."/>
        </authorList>
    </citation>
    <scope>NUCLEOTIDE SEQUENCE</scope>
    <source>
        <tissue evidence="2">Potato root galls</tissue>
    </source>
</reference>
<feature type="compositionally biased region" description="Low complexity" evidence="1">
    <location>
        <begin position="87"/>
        <end position="116"/>
    </location>
</feature>
<sequence length="196" mass="20996">MSMQTMQNMAVSTVAQKLKLHFDIEAPVVVIQPSLVEKRDDNSRRRQRIPIDDEEDERVPKHKTPKSSPQEAVTSNEPSDSEAPEGSASVPAGTTPSPTPSPTTIQTPSPTATQTPSPTPSLPPVRQVQIATVVRSRDVPASEIKTAAPQQDIPLSFIQQVQQQQAIPSFQMMPASTPAPAPVQMAAPVAPVQMAA</sequence>